<dbReference type="GO" id="GO:0003962">
    <property type="term" value="F:cystathionine gamma-synthase activity"/>
    <property type="evidence" value="ECO:0007669"/>
    <property type="project" value="TreeGrafter"/>
</dbReference>
<protein>
    <submittedName>
        <fullName evidence="3">3425_t:CDS:1</fullName>
    </submittedName>
</protein>
<dbReference type="Gene3D" id="3.40.640.10">
    <property type="entry name" value="Type I PLP-dependent aspartate aminotransferase-like (Major domain)"/>
    <property type="match status" value="1"/>
</dbReference>
<name>A0A9N9GXZ1_9GLOM</name>
<sequence>EDQTEDQVEDQSEDLVKDQSENNKPHLRVKCNYCLKIFECGIVTRMQVHLNYNCLGAPENAKSNSHTSKQLKIISIYNFIDYLSEEEQESLEFMLAQALFATGGPFAFLENPYIVKFFQCIRPAFKLPNQKKLADELLNKVNDDIKEKSNKQILKARIYRIMPTTSYLTPPTEVGSPIPANTPHAISVALPTWQDNVDYEEEKFAKPSESCLLFPSRKTTERCRAYLRRYFESNNPACFRLAEITIVTPDQSKSLTQGNITLHIIFFSKEAFSVAKSFWQHTGDGISSRLAEFALNILQTKSNEQYTKNFYEVSTKRASFCKRYSSIQTSYSRNLDCEPKGTLFTDITSIDDSSFVEQNFYVEERYGRNLPISFAEKAKLELRRRIANSLKIEENKDRLDNIISISAELSVITERLVKDVTENEVFLFPNIDEIESLLESGERVLALFCEFPSNPLCKSPDLKRLRTLADKYDFPIVIDETIGNFVNVKVFEWADIMVSSLTKIFSGDKLKKVINNEYEDLLWGEDAIFLERNSRTFRERIMKINENAEEVCELLRNSPKVKKIYYPKYITPEIYLQYKTVKGGFGGLFSVIFHSDLASQQFFDSLIVAKGPSLGTNFTLACPYTILAHYHELDWASSYGVEPGIIRVSVGLEDKNDLLKRFQQ</sequence>
<dbReference type="FunFam" id="3.90.1150.10:FF:000063">
    <property type="entry name" value="Probable cystathionine gamma-synthase"/>
    <property type="match status" value="1"/>
</dbReference>
<dbReference type="InterPro" id="IPR015424">
    <property type="entry name" value="PyrdxlP-dep_Trfase"/>
</dbReference>
<accession>A0A9N9GXZ1</accession>
<dbReference type="InterPro" id="IPR015421">
    <property type="entry name" value="PyrdxlP-dep_Trfase_major"/>
</dbReference>
<dbReference type="Gene3D" id="3.90.1150.10">
    <property type="entry name" value="Aspartate Aminotransferase, domain 1"/>
    <property type="match status" value="1"/>
</dbReference>
<dbReference type="InterPro" id="IPR000277">
    <property type="entry name" value="Cys/Met-Metab_PyrdxlP-dep_enz"/>
</dbReference>
<comment type="caution">
    <text evidence="3">The sequence shown here is derived from an EMBL/GenBank/DDBJ whole genome shotgun (WGS) entry which is preliminary data.</text>
</comment>
<organism evidence="3 4">
    <name type="scientific">Racocetra fulgida</name>
    <dbReference type="NCBI Taxonomy" id="60492"/>
    <lineage>
        <taxon>Eukaryota</taxon>
        <taxon>Fungi</taxon>
        <taxon>Fungi incertae sedis</taxon>
        <taxon>Mucoromycota</taxon>
        <taxon>Glomeromycotina</taxon>
        <taxon>Glomeromycetes</taxon>
        <taxon>Diversisporales</taxon>
        <taxon>Gigasporaceae</taxon>
        <taxon>Racocetra</taxon>
    </lineage>
</organism>
<dbReference type="PANTHER" id="PTHR42699">
    <property type="match status" value="1"/>
</dbReference>
<dbReference type="GO" id="GO:0030170">
    <property type="term" value="F:pyridoxal phosphate binding"/>
    <property type="evidence" value="ECO:0007669"/>
    <property type="project" value="InterPro"/>
</dbReference>
<evidence type="ECO:0000313" key="3">
    <source>
        <dbReference type="EMBL" id="CAG8634732.1"/>
    </source>
</evidence>
<keyword evidence="2" id="KW-0663">Pyridoxal phosphate</keyword>
<keyword evidence="4" id="KW-1185">Reference proteome</keyword>
<feature type="non-terminal residue" evidence="3">
    <location>
        <position position="664"/>
    </location>
</feature>
<dbReference type="EMBL" id="CAJVPZ010011913">
    <property type="protein sequence ID" value="CAG8634732.1"/>
    <property type="molecule type" value="Genomic_DNA"/>
</dbReference>
<evidence type="ECO:0000256" key="2">
    <source>
        <dbReference type="ARBA" id="ARBA00022898"/>
    </source>
</evidence>
<dbReference type="GO" id="GO:0019346">
    <property type="term" value="P:transsulfuration"/>
    <property type="evidence" value="ECO:0007669"/>
    <property type="project" value="InterPro"/>
</dbReference>
<dbReference type="AlphaFoldDB" id="A0A9N9GXZ1"/>
<gene>
    <name evidence="3" type="ORF">RFULGI_LOCUS7853</name>
</gene>
<feature type="non-terminal residue" evidence="3">
    <location>
        <position position="1"/>
    </location>
</feature>
<dbReference type="OrthoDB" id="10047078at2759"/>
<dbReference type="Pfam" id="PF01053">
    <property type="entry name" value="Cys_Met_Meta_PP"/>
    <property type="match status" value="1"/>
</dbReference>
<reference evidence="3" key="1">
    <citation type="submission" date="2021-06" db="EMBL/GenBank/DDBJ databases">
        <authorList>
            <person name="Kallberg Y."/>
            <person name="Tangrot J."/>
            <person name="Rosling A."/>
        </authorList>
    </citation>
    <scope>NUCLEOTIDE SEQUENCE</scope>
    <source>
        <strain evidence="3">IN212</strain>
    </source>
</reference>
<dbReference type="InterPro" id="IPR051750">
    <property type="entry name" value="Trans-sulfuration_enzymes"/>
</dbReference>
<dbReference type="PANTHER" id="PTHR42699:SF1">
    <property type="entry name" value="CYSTATHIONINE GAMMA-SYNTHASE-RELATED"/>
    <property type="match status" value="1"/>
</dbReference>
<comment type="cofactor">
    <cofactor evidence="1">
        <name>pyridoxal 5'-phosphate</name>
        <dbReference type="ChEBI" id="CHEBI:597326"/>
    </cofactor>
</comment>
<evidence type="ECO:0000313" key="4">
    <source>
        <dbReference type="Proteomes" id="UP000789396"/>
    </source>
</evidence>
<dbReference type="Proteomes" id="UP000789396">
    <property type="component" value="Unassembled WGS sequence"/>
</dbReference>
<dbReference type="SUPFAM" id="SSF53383">
    <property type="entry name" value="PLP-dependent transferases"/>
    <property type="match status" value="1"/>
</dbReference>
<dbReference type="InterPro" id="IPR015422">
    <property type="entry name" value="PyrdxlP-dep_Trfase_small"/>
</dbReference>
<evidence type="ECO:0000256" key="1">
    <source>
        <dbReference type="ARBA" id="ARBA00001933"/>
    </source>
</evidence>
<proteinExistence type="predicted"/>